<dbReference type="GO" id="GO:0005886">
    <property type="term" value="C:plasma membrane"/>
    <property type="evidence" value="ECO:0007669"/>
    <property type="project" value="UniProtKB-SubCell"/>
</dbReference>
<evidence type="ECO:0000256" key="4">
    <source>
        <dbReference type="ARBA" id="ARBA00023136"/>
    </source>
</evidence>
<dbReference type="EMBL" id="MPZM01000012">
    <property type="protein sequence ID" value="PPL16754.1"/>
    <property type="molecule type" value="Genomic_DNA"/>
</dbReference>
<dbReference type="InterPro" id="IPR022781">
    <property type="entry name" value="Flagellar_biosynth_FliO"/>
</dbReference>
<gene>
    <name evidence="8" type="ORF">UN63_07455</name>
</gene>
<keyword evidence="1 7" id="KW-1003">Cell membrane</keyword>
<dbReference type="RefSeq" id="WP_104486151.1">
    <property type="nucleotide sequence ID" value="NZ_BMYB01000002.1"/>
</dbReference>
<dbReference type="InterPro" id="IPR052205">
    <property type="entry name" value="FliO/MopB"/>
</dbReference>
<evidence type="ECO:0000256" key="7">
    <source>
        <dbReference type="RuleBase" id="RU362064"/>
    </source>
</evidence>
<keyword evidence="8" id="KW-0966">Cell projection</keyword>
<dbReference type="NCBIfam" id="TIGR03500">
    <property type="entry name" value="FliO_TIGR"/>
    <property type="match status" value="1"/>
</dbReference>
<keyword evidence="9" id="KW-1185">Reference proteome</keyword>
<evidence type="ECO:0000313" key="8">
    <source>
        <dbReference type="EMBL" id="PPL16754.1"/>
    </source>
</evidence>
<dbReference type="Pfam" id="PF04347">
    <property type="entry name" value="FliO"/>
    <property type="match status" value="1"/>
</dbReference>
<protein>
    <recommendedName>
        <fullName evidence="7">Flagellar protein</fullName>
    </recommendedName>
</protein>
<evidence type="ECO:0000256" key="6">
    <source>
        <dbReference type="ARBA" id="ARBA00037937"/>
    </source>
</evidence>
<evidence type="ECO:0000256" key="5">
    <source>
        <dbReference type="ARBA" id="ARBA00023143"/>
    </source>
</evidence>
<keyword evidence="3 7" id="KW-1133">Transmembrane helix</keyword>
<dbReference type="GO" id="GO:0009425">
    <property type="term" value="C:bacterial-type flagellum basal body"/>
    <property type="evidence" value="ECO:0007669"/>
    <property type="project" value="UniProtKB-SubCell"/>
</dbReference>
<keyword evidence="2 7" id="KW-0812">Transmembrane</keyword>
<evidence type="ECO:0000256" key="2">
    <source>
        <dbReference type="ARBA" id="ARBA00022692"/>
    </source>
</evidence>
<dbReference type="AlphaFoldDB" id="A0A2P5TMN7"/>
<name>A0A2P5TMN7_9GAMM</name>
<evidence type="ECO:0000256" key="1">
    <source>
        <dbReference type="ARBA" id="ARBA00022475"/>
    </source>
</evidence>
<comment type="caution">
    <text evidence="8">The sequence shown here is derived from an EMBL/GenBank/DDBJ whole genome shotgun (WGS) entry which is preliminary data.</text>
</comment>
<organism evidence="8 9">
    <name type="scientific">Oceanisphaera arctica</name>
    <dbReference type="NCBI Taxonomy" id="641510"/>
    <lineage>
        <taxon>Bacteria</taxon>
        <taxon>Pseudomonadati</taxon>
        <taxon>Pseudomonadota</taxon>
        <taxon>Gammaproteobacteria</taxon>
        <taxon>Aeromonadales</taxon>
        <taxon>Aeromonadaceae</taxon>
        <taxon>Oceanisphaera</taxon>
    </lineage>
</organism>
<keyword evidence="8" id="KW-0282">Flagellum</keyword>
<evidence type="ECO:0000256" key="3">
    <source>
        <dbReference type="ARBA" id="ARBA00022989"/>
    </source>
</evidence>
<dbReference type="GO" id="GO:0044781">
    <property type="term" value="P:bacterial-type flagellum organization"/>
    <property type="evidence" value="ECO:0007669"/>
    <property type="project" value="UniProtKB-UniRule"/>
</dbReference>
<dbReference type="OrthoDB" id="9342590at2"/>
<dbReference type="PANTHER" id="PTHR38766">
    <property type="entry name" value="FLAGELLAR PROTEIN FLIO"/>
    <property type="match status" value="1"/>
</dbReference>
<evidence type="ECO:0000313" key="9">
    <source>
        <dbReference type="Proteomes" id="UP000242231"/>
    </source>
</evidence>
<dbReference type="PANTHER" id="PTHR38766:SF1">
    <property type="entry name" value="FLAGELLAR PROTEIN FLIO"/>
    <property type="match status" value="1"/>
</dbReference>
<dbReference type="Proteomes" id="UP000242231">
    <property type="component" value="Unassembled WGS sequence"/>
</dbReference>
<sequence>MNDTSLPLAGTGGDALLGMAALGKTAAVLALIIMLILLCGYLFRRLGRAGTGIGPNMKVIASTALGNRERIVVVELEDTWLILGVGGGQVNKLHEMPAQRRSSAEHAGPDVEPGFASRFALALKQQAGARTGRGRAAPRDGS</sequence>
<keyword evidence="8" id="KW-0969">Cilium</keyword>
<proteinExistence type="inferred from homology"/>
<keyword evidence="5 7" id="KW-0975">Bacterial flagellum</keyword>
<comment type="subcellular location">
    <subcellularLocation>
        <location evidence="7">Cell membrane</location>
    </subcellularLocation>
    <subcellularLocation>
        <location evidence="7">Bacterial flagellum basal body</location>
    </subcellularLocation>
</comment>
<keyword evidence="4 7" id="KW-0472">Membrane</keyword>
<accession>A0A2P5TMN7</accession>
<comment type="similarity">
    <text evidence="6 7">Belongs to the FliO/MopB family.</text>
</comment>
<feature type="transmembrane region" description="Helical" evidence="7">
    <location>
        <begin position="20"/>
        <end position="43"/>
    </location>
</feature>
<reference evidence="9" key="1">
    <citation type="submission" date="2016-11" db="EMBL/GenBank/DDBJ databases">
        <authorList>
            <person name="Sisinthy S."/>
            <person name="Ara S."/>
            <person name="Gundlapally S.R."/>
        </authorList>
    </citation>
    <scope>NUCLEOTIDE SEQUENCE [LARGE SCALE GENOMIC DNA]</scope>
    <source>
        <strain evidence="9">V1-41</strain>
    </source>
</reference>